<evidence type="ECO:0000313" key="2">
    <source>
        <dbReference type="Proteomes" id="UP001519296"/>
    </source>
</evidence>
<sequence length="98" mass="11482">MTKYLPIGSVVQLHKGSTKVMIINRFPLYNNQGTIGYFDYSACLYPAGNTDNQVYFFNHENIDKVWFEGYIDEQEEAMQERFEKSQDKIPYPRLSLEG</sequence>
<dbReference type="Pfam" id="PF13780">
    <property type="entry name" value="DUF4176"/>
    <property type="match status" value="1"/>
</dbReference>
<gene>
    <name evidence="1" type="ORF">C4K46_01450</name>
</gene>
<dbReference type="Proteomes" id="UP001519296">
    <property type="component" value="Unassembled WGS sequence"/>
</dbReference>
<dbReference type="RefSeq" id="WP_209626625.1">
    <property type="nucleotide sequence ID" value="NZ_PRDG01000001.1"/>
</dbReference>
<evidence type="ECO:0008006" key="3">
    <source>
        <dbReference type="Google" id="ProtNLM"/>
    </source>
</evidence>
<evidence type="ECO:0000313" key="1">
    <source>
        <dbReference type="EMBL" id="MBP2622600.1"/>
    </source>
</evidence>
<protein>
    <recommendedName>
        <fullName evidence="3">DUF4176 domain-containing protein</fullName>
    </recommendedName>
</protein>
<dbReference type="InterPro" id="IPR025233">
    <property type="entry name" value="DUF4176"/>
</dbReference>
<keyword evidence="2" id="KW-1185">Reference proteome</keyword>
<comment type="caution">
    <text evidence="1">The sequence shown here is derived from an EMBL/GenBank/DDBJ whole genome shotgun (WGS) entry which is preliminary data.</text>
</comment>
<organism evidence="1 2">
    <name type="scientific">Streptococcus oricebi</name>
    <dbReference type="NCBI Taxonomy" id="1547447"/>
    <lineage>
        <taxon>Bacteria</taxon>
        <taxon>Bacillati</taxon>
        <taxon>Bacillota</taxon>
        <taxon>Bacilli</taxon>
        <taxon>Lactobacillales</taxon>
        <taxon>Streptococcaceae</taxon>
        <taxon>Streptococcus</taxon>
    </lineage>
</organism>
<reference evidence="1 2" key="1">
    <citation type="submission" date="2018-02" db="EMBL/GenBank/DDBJ databases">
        <title>Draft genome sequence of Streptococcus oricebi CCUG 70868T type strain.</title>
        <authorList>
            <person name="Mendez V."/>
            <person name="Salva-Serra F."/>
            <person name="Jaen-Luchoro D."/>
            <person name="Gonzales-Siles L."/>
            <person name="Karlsson R."/>
            <person name="Engstrom-Jakobsson H."/>
            <person name="Busquets A."/>
            <person name="Gomila M."/>
            <person name="Pineiro-Iglesias B."/>
            <person name="Bennasar-Figueras A."/>
            <person name="Seeger M."/>
            <person name="Moore E."/>
        </authorList>
    </citation>
    <scope>NUCLEOTIDE SEQUENCE [LARGE SCALE GENOMIC DNA]</scope>
    <source>
        <strain evidence="1 2">CCUG 70868</strain>
    </source>
</reference>
<name>A0ABS5B191_9STRE</name>
<dbReference type="EMBL" id="PRDG01000001">
    <property type="protein sequence ID" value="MBP2622600.1"/>
    <property type="molecule type" value="Genomic_DNA"/>
</dbReference>
<proteinExistence type="predicted"/>
<accession>A0ABS5B191</accession>